<dbReference type="PANTHER" id="PTHR19441:SF95">
    <property type="entry name" value="PERLWAPIN ISOFORM X1"/>
    <property type="match status" value="1"/>
</dbReference>
<organism evidence="2 3">
    <name type="scientific">Gouania willdenowi</name>
    <name type="common">Blunt-snouted clingfish</name>
    <name type="synonym">Lepadogaster willdenowi</name>
    <dbReference type="NCBI Taxonomy" id="441366"/>
    <lineage>
        <taxon>Eukaryota</taxon>
        <taxon>Metazoa</taxon>
        <taxon>Chordata</taxon>
        <taxon>Craniata</taxon>
        <taxon>Vertebrata</taxon>
        <taxon>Euteleostomi</taxon>
        <taxon>Actinopterygii</taxon>
        <taxon>Neopterygii</taxon>
        <taxon>Teleostei</taxon>
        <taxon>Neoteleostei</taxon>
        <taxon>Acanthomorphata</taxon>
        <taxon>Ovalentaria</taxon>
        <taxon>Blenniimorphae</taxon>
        <taxon>Blenniiformes</taxon>
        <taxon>Gobiesocoidei</taxon>
        <taxon>Gobiesocidae</taxon>
        <taxon>Gobiesocinae</taxon>
        <taxon>Gouania</taxon>
    </lineage>
</organism>
<dbReference type="InterPro" id="IPR036645">
    <property type="entry name" value="Elafin-like_sf"/>
</dbReference>
<accession>A0A8C5DCZ7</accession>
<name>A0A8C5DCZ7_GOUWI</name>
<dbReference type="SUPFAM" id="SSF57256">
    <property type="entry name" value="Elafin-like"/>
    <property type="match status" value="1"/>
</dbReference>
<dbReference type="InterPro" id="IPR050514">
    <property type="entry name" value="WAP_four-disulfide_core"/>
</dbReference>
<dbReference type="CDD" id="cd00199">
    <property type="entry name" value="WAP"/>
    <property type="match status" value="1"/>
</dbReference>
<dbReference type="FunFam" id="4.10.75.10:FF:000001">
    <property type="entry name" value="Anosmin 1"/>
    <property type="match status" value="1"/>
</dbReference>
<proteinExistence type="predicted"/>
<protein>
    <recommendedName>
        <fullName evidence="1">WAP domain-containing protein</fullName>
    </recommendedName>
</protein>
<dbReference type="Proteomes" id="UP000694680">
    <property type="component" value="Chromosome 7"/>
</dbReference>
<dbReference type="GO" id="GO:0005615">
    <property type="term" value="C:extracellular space"/>
    <property type="evidence" value="ECO:0007669"/>
    <property type="project" value="TreeGrafter"/>
</dbReference>
<reference evidence="2" key="3">
    <citation type="submission" date="2025-09" db="UniProtKB">
        <authorList>
            <consortium name="Ensembl"/>
        </authorList>
    </citation>
    <scope>IDENTIFICATION</scope>
</reference>
<dbReference type="Pfam" id="PF00095">
    <property type="entry name" value="WAP"/>
    <property type="match status" value="1"/>
</dbReference>
<dbReference type="SMART" id="SM00217">
    <property type="entry name" value="WAP"/>
    <property type="match status" value="1"/>
</dbReference>
<reference evidence="2" key="1">
    <citation type="submission" date="2020-06" db="EMBL/GenBank/DDBJ databases">
        <authorList>
            <consortium name="Wellcome Sanger Institute Data Sharing"/>
        </authorList>
    </citation>
    <scope>NUCLEOTIDE SEQUENCE [LARGE SCALE GENOMIC DNA]</scope>
</reference>
<keyword evidence="3" id="KW-1185">Reference proteome</keyword>
<reference evidence="2" key="2">
    <citation type="submission" date="2025-08" db="UniProtKB">
        <authorList>
            <consortium name="Ensembl"/>
        </authorList>
    </citation>
    <scope>IDENTIFICATION</scope>
</reference>
<dbReference type="PANTHER" id="PTHR19441">
    <property type="entry name" value="WHEY ACDIC PROTEIN WAP"/>
    <property type="match status" value="1"/>
</dbReference>
<evidence type="ECO:0000259" key="1">
    <source>
        <dbReference type="PROSITE" id="PS51390"/>
    </source>
</evidence>
<dbReference type="PRINTS" id="PR00003">
    <property type="entry name" value="4DISULPHCORE"/>
</dbReference>
<dbReference type="Gene3D" id="4.10.75.10">
    <property type="entry name" value="Elafin-like"/>
    <property type="match status" value="1"/>
</dbReference>
<dbReference type="PROSITE" id="PS51390">
    <property type="entry name" value="WAP"/>
    <property type="match status" value="1"/>
</dbReference>
<dbReference type="InterPro" id="IPR008197">
    <property type="entry name" value="WAP_dom"/>
</dbReference>
<sequence length="82" mass="9353">FPIAQQTINDLFSYLIQDLKLIVTGQGKPGLCPRSNQSRARHHKHCKDQCHSDNDCHGKKKCCFKGCGKRCLNPVKSKMKQR</sequence>
<feature type="domain" description="WAP" evidence="1">
    <location>
        <begin position="25"/>
        <end position="75"/>
    </location>
</feature>
<dbReference type="AlphaFoldDB" id="A0A8C5DCZ7"/>
<evidence type="ECO:0000313" key="3">
    <source>
        <dbReference type="Proteomes" id="UP000694680"/>
    </source>
</evidence>
<evidence type="ECO:0000313" key="2">
    <source>
        <dbReference type="Ensembl" id="ENSGWIP00000004156.1"/>
    </source>
</evidence>
<dbReference type="Ensembl" id="ENSGWIT00000004463.1">
    <property type="protein sequence ID" value="ENSGWIP00000004156.1"/>
    <property type="gene ID" value="ENSGWIG00000002223.1"/>
</dbReference>
<dbReference type="GO" id="GO:0045087">
    <property type="term" value="P:innate immune response"/>
    <property type="evidence" value="ECO:0007669"/>
    <property type="project" value="TreeGrafter"/>
</dbReference>
<dbReference type="GO" id="GO:0004867">
    <property type="term" value="F:serine-type endopeptidase inhibitor activity"/>
    <property type="evidence" value="ECO:0007669"/>
    <property type="project" value="TreeGrafter"/>
</dbReference>
<dbReference type="GO" id="GO:0019731">
    <property type="term" value="P:antibacterial humoral response"/>
    <property type="evidence" value="ECO:0007669"/>
    <property type="project" value="TreeGrafter"/>
</dbReference>